<comment type="caution">
    <text evidence="1">The sequence shown here is derived from an EMBL/GenBank/DDBJ whole genome shotgun (WGS) entry which is preliminary data.</text>
</comment>
<dbReference type="AlphaFoldDB" id="A0A437LYI5"/>
<dbReference type="OrthoDB" id="793003at2"/>
<dbReference type="SUPFAM" id="SSF55144">
    <property type="entry name" value="LigT-like"/>
    <property type="match status" value="1"/>
</dbReference>
<organism evidence="1 2">
    <name type="scientific">Sphingomonas crocodyli</name>
    <dbReference type="NCBI Taxonomy" id="1979270"/>
    <lineage>
        <taxon>Bacteria</taxon>
        <taxon>Pseudomonadati</taxon>
        <taxon>Pseudomonadota</taxon>
        <taxon>Alphaproteobacteria</taxon>
        <taxon>Sphingomonadales</taxon>
        <taxon>Sphingomonadaceae</taxon>
        <taxon>Sphingomonas</taxon>
    </lineage>
</organism>
<keyword evidence="2" id="KW-1185">Reference proteome</keyword>
<dbReference type="InterPro" id="IPR009097">
    <property type="entry name" value="Cyclic_Pdiesterase"/>
</dbReference>
<evidence type="ECO:0000313" key="1">
    <source>
        <dbReference type="EMBL" id="RVT90470.1"/>
    </source>
</evidence>
<dbReference type="Gene3D" id="3.90.1140.10">
    <property type="entry name" value="Cyclic phosphodiesterase"/>
    <property type="match status" value="1"/>
</dbReference>
<dbReference type="Proteomes" id="UP000282971">
    <property type="component" value="Unassembled WGS sequence"/>
</dbReference>
<proteinExistence type="predicted"/>
<dbReference type="Pfam" id="PF13563">
    <property type="entry name" value="2_5_RNA_ligase2"/>
    <property type="match status" value="1"/>
</dbReference>
<keyword evidence="1" id="KW-0436">Ligase</keyword>
<accession>A0A437LYI5</accession>
<protein>
    <submittedName>
        <fullName evidence="1">2'-5' RNA ligase family protein</fullName>
    </submittedName>
</protein>
<dbReference type="GO" id="GO:0016874">
    <property type="term" value="F:ligase activity"/>
    <property type="evidence" value="ECO:0007669"/>
    <property type="project" value="UniProtKB-KW"/>
</dbReference>
<reference evidence="1 2" key="1">
    <citation type="submission" date="2019-01" db="EMBL/GenBank/DDBJ databases">
        <authorList>
            <person name="Chen W.-M."/>
        </authorList>
    </citation>
    <scope>NUCLEOTIDE SEQUENCE [LARGE SCALE GENOMIC DNA]</scope>
    <source>
        <strain evidence="1 2">CCP-7</strain>
    </source>
</reference>
<dbReference type="EMBL" id="SACN01000003">
    <property type="protein sequence ID" value="RVT90470.1"/>
    <property type="molecule type" value="Genomic_DNA"/>
</dbReference>
<evidence type="ECO:0000313" key="2">
    <source>
        <dbReference type="Proteomes" id="UP000282971"/>
    </source>
</evidence>
<gene>
    <name evidence="1" type="ORF">EOD43_19660</name>
</gene>
<name>A0A437LYI5_9SPHN</name>
<sequence>MTLRTVTHAPIIVSALFDAEDFQWLDGLRRAHFPAERNHIGAHLTLFHHLPPSVEGELKQRLAALTRRGRPRATATGLLNLGKGVAVRIESPDLSEIRDELADAFSFLLTPQDAVRWRPHVTIQNKVQPLVARRLYEGLGATFTSRAVKISGLAAWWYRDGPWEVLASYSFR</sequence>